<evidence type="ECO:0000313" key="3">
    <source>
        <dbReference type="Proteomes" id="UP001153069"/>
    </source>
</evidence>
<dbReference type="Pfam" id="PF13704">
    <property type="entry name" value="Glyco_tranf_2_4"/>
    <property type="match status" value="1"/>
</dbReference>
<sequence length="472" mass="53316">MPRRIYTKVGQARTITSTPRRHLALLPLGILAGCMLIFFPREMEHARRAQSAATIEVSKNISHPTITPSRLVKRHKNCTLHNQDFECGPVYNVGGANQTSYRQALLDAGSGANANDVWNSWLLQGHNNNNKSTYQTQRPNSRTMKLVLMTMNEWPLIAWWTFYHGEMLGFENLYIIDSSSDSRCVNFLKQVKDQYNINVIFSDKDLNGVIGDIYHVMNSISVASDLMIKVDTDEFLAVVPNTPACPDHGSLRIQSTTDLNESCRLTPYGVQEYLDGSSLPLDGSKLKVGFVSYSVPDQETCQSESKPNDPAQLGYSEAAPVDFKVIFDSRTFDWVDLGSHSGATLSPFTDQTPQFTALGMFHLHSRCFPMEIESSRQATIRHGHIGKDDTNDVALAKFRKRLRRGYPTKENNCTEPLVRCPVVSCHKIHQLMQYMLCPEITEQRYYDRPAGSPNAELVKYIQQLKDKYPLPL</sequence>
<reference evidence="2" key="1">
    <citation type="submission" date="2020-06" db="EMBL/GenBank/DDBJ databases">
        <authorList>
            <consortium name="Plant Systems Biology data submission"/>
        </authorList>
    </citation>
    <scope>NUCLEOTIDE SEQUENCE</scope>
    <source>
        <strain evidence="2">D6</strain>
    </source>
</reference>
<keyword evidence="3" id="KW-1185">Reference proteome</keyword>
<keyword evidence="1" id="KW-0472">Membrane</keyword>
<evidence type="ECO:0000256" key="1">
    <source>
        <dbReference type="SAM" id="Phobius"/>
    </source>
</evidence>
<feature type="transmembrane region" description="Helical" evidence="1">
    <location>
        <begin position="21"/>
        <end position="39"/>
    </location>
</feature>
<dbReference type="EMBL" id="CAICTM010000157">
    <property type="protein sequence ID" value="CAB9503197.1"/>
    <property type="molecule type" value="Genomic_DNA"/>
</dbReference>
<name>A0A9N8DI80_9STRA</name>
<dbReference type="AlphaFoldDB" id="A0A9N8DI80"/>
<dbReference type="OrthoDB" id="6083607at2759"/>
<keyword evidence="1" id="KW-0812">Transmembrane</keyword>
<dbReference type="PROSITE" id="PS51257">
    <property type="entry name" value="PROKAR_LIPOPROTEIN"/>
    <property type="match status" value="1"/>
</dbReference>
<gene>
    <name evidence="2" type="ORF">SEMRO_158_G071650.1</name>
</gene>
<accession>A0A9N8DI80</accession>
<dbReference type="Proteomes" id="UP001153069">
    <property type="component" value="Unassembled WGS sequence"/>
</dbReference>
<proteinExistence type="predicted"/>
<comment type="caution">
    <text evidence="2">The sequence shown here is derived from an EMBL/GenBank/DDBJ whole genome shotgun (WGS) entry which is preliminary data.</text>
</comment>
<organism evidence="2 3">
    <name type="scientific">Seminavis robusta</name>
    <dbReference type="NCBI Taxonomy" id="568900"/>
    <lineage>
        <taxon>Eukaryota</taxon>
        <taxon>Sar</taxon>
        <taxon>Stramenopiles</taxon>
        <taxon>Ochrophyta</taxon>
        <taxon>Bacillariophyta</taxon>
        <taxon>Bacillariophyceae</taxon>
        <taxon>Bacillariophycidae</taxon>
        <taxon>Naviculales</taxon>
        <taxon>Naviculaceae</taxon>
        <taxon>Seminavis</taxon>
    </lineage>
</organism>
<evidence type="ECO:0008006" key="4">
    <source>
        <dbReference type="Google" id="ProtNLM"/>
    </source>
</evidence>
<evidence type="ECO:0000313" key="2">
    <source>
        <dbReference type="EMBL" id="CAB9503197.1"/>
    </source>
</evidence>
<protein>
    <recommendedName>
        <fullName evidence="4">Glycosyltransferase family 92 protein</fullName>
    </recommendedName>
</protein>
<keyword evidence="1" id="KW-1133">Transmembrane helix</keyword>